<feature type="chain" id="PRO_5010245531" evidence="1">
    <location>
        <begin position="23"/>
        <end position="375"/>
    </location>
</feature>
<dbReference type="EMBL" id="FNRF01000004">
    <property type="protein sequence ID" value="SEA73841.1"/>
    <property type="molecule type" value="Genomic_DNA"/>
</dbReference>
<dbReference type="AlphaFoldDB" id="A0A1H4DM54"/>
<dbReference type="InterPro" id="IPR053139">
    <property type="entry name" value="Surface_bspA-like"/>
</dbReference>
<name>A0A1H4DM54_XYLRU</name>
<dbReference type="InterPro" id="IPR026906">
    <property type="entry name" value="LRR_5"/>
</dbReference>
<evidence type="ECO:0000313" key="3">
    <source>
        <dbReference type="Proteomes" id="UP000182257"/>
    </source>
</evidence>
<dbReference type="InterPro" id="IPR032675">
    <property type="entry name" value="LRR_dom_sf"/>
</dbReference>
<dbReference type="Proteomes" id="UP000182257">
    <property type="component" value="Unassembled WGS sequence"/>
</dbReference>
<dbReference type="SUPFAM" id="SSF52058">
    <property type="entry name" value="L domain-like"/>
    <property type="match status" value="1"/>
</dbReference>
<dbReference type="OrthoDB" id="1062636at2"/>
<dbReference type="Gene3D" id="3.80.10.10">
    <property type="entry name" value="Ribonuclease Inhibitor"/>
    <property type="match status" value="2"/>
</dbReference>
<dbReference type="Gene3D" id="3.40.50.12480">
    <property type="match status" value="1"/>
</dbReference>
<reference evidence="2 3" key="1">
    <citation type="submission" date="2016-10" db="EMBL/GenBank/DDBJ databases">
        <authorList>
            <person name="de Groot N.N."/>
        </authorList>
    </citation>
    <scope>NUCLEOTIDE SEQUENCE [LARGE SCALE GENOMIC DNA]</scope>
    <source>
        <strain evidence="2 3">D31d</strain>
    </source>
</reference>
<dbReference type="PROSITE" id="PS51257">
    <property type="entry name" value="PROKAR_LIPOPROTEIN"/>
    <property type="match status" value="1"/>
</dbReference>
<organism evidence="2 3">
    <name type="scientific">Xylanibacter ruminicola</name>
    <name type="common">Prevotella ruminicola</name>
    <dbReference type="NCBI Taxonomy" id="839"/>
    <lineage>
        <taxon>Bacteria</taxon>
        <taxon>Pseudomonadati</taxon>
        <taxon>Bacteroidota</taxon>
        <taxon>Bacteroidia</taxon>
        <taxon>Bacteroidales</taxon>
        <taxon>Prevotellaceae</taxon>
        <taxon>Xylanibacter</taxon>
    </lineage>
</organism>
<protein>
    <submittedName>
        <fullName evidence="2">Leucine rich repeat-containing protein</fullName>
    </submittedName>
</protein>
<gene>
    <name evidence="2" type="ORF">SAMN05216462_2412</name>
</gene>
<accession>A0A1H4DM54</accession>
<proteinExistence type="predicted"/>
<keyword evidence="1" id="KW-0732">Signal</keyword>
<evidence type="ECO:0000313" key="2">
    <source>
        <dbReference type="EMBL" id="SEA73841.1"/>
    </source>
</evidence>
<dbReference type="RefSeq" id="WP_074761730.1">
    <property type="nucleotide sequence ID" value="NZ_FNRF01000004.1"/>
</dbReference>
<evidence type="ECO:0000256" key="1">
    <source>
        <dbReference type="SAM" id="SignalP"/>
    </source>
</evidence>
<dbReference type="PANTHER" id="PTHR45661:SF3">
    <property type="entry name" value="IG-LIKE DOMAIN-CONTAINING PROTEIN"/>
    <property type="match status" value="1"/>
</dbReference>
<dbReference type="Pfam" id="PF13306">
    <property type="entry name" value="LRR_5"/>
    <property type="match status" value="2"/>
</dbReference>
<dbReference type="PANTHER" id="PTHR45661">
    <property type="entry name" value="SURFACE ANTIGEN"/>
    <property type="match status" value="1"/>
</dbReference>
<sequence>MKKILMTLAAVLCCWVTMAVFSACTSDSIDNPVPPEEPTETAYDFSAVSPSGHTLYYNIDGSHVKVVSELGDVLFSDVYETLPTGDLVIPESVTHDGVTYPVTTIGYCAFLNCLGLTSVSIPATVTTIETGALAGCSGIKNLVVPATVTTIDDNAFRDVRHVEYNGPATDDFKWNALSLNGVVDGNFAYPDESKTQLDACLDTDADGTVTIPASVKVISRYAFIEFHSLISIDVPNTVDSIGVGAFYGCENLVSATLPEGLRMIDAYLFCDCTSLKSFVVPNSVKNIRLFAFLNCSALSEVTFGYSTEKIVAKSFRNCKNLKKIHSLAPVAPELLNGDPFENVPKDEVVVTVPSGSIDSYREIWACFSNIKEEFH</sequence>
<feature type="signal peptide" evidence="1">
    <location>
        <begin position="1"/>
        <end position="22"/>
    </location>
</feature>